<evidence type="ECO:0000313" key="6">
    <source>
        <dbReference type="Proteomes" id="UP001157125"/>
    </source>
</evidence>
<dbReference type="InterPro" id="IPR002772">
    <property type="entry name" value="Glyco_hydro_3_C"/>
</dbReference>
<evidence type="ECO:0000313" key="5">
    <source>
        <dbReference type="EMBL" id="GMA35324.1"/>
    </source>
</evidence>
<evidence type="ECO:0000256" key="2">
    <source>
        <dbReference type="ARBA" id="ARBA00022801"/>
    </source>
</evidence>
<feature type="compositionally biased region" description="Polar residues" evidence="3">
    <location>
        <begin position="379"/>
        <end position="389"/>
    </location>
</feature>
<dbReference type="InterPro" id="IPR013783">
    <property type="entry name" value="Ig-like_fold"/>
</dbReference>
<dbReference type="Gene3D" id="3.40.50.1700">
    <property type="entry name" value="Glycoside hydrolase family 3 C-terminal domain"/>
    <property type="match status" value="1"/>
</dbReference>
<name>A0ABQ6IF16_9MICO</name>
<feature type="region of interest" description="Disordered" evidence="3">
    <location>
        <begin position="369"/>
        <end position="389"/>
    </location>
</feature>
<evidence type="ECO:0000256" key="3">
    <source>
        <dbReference type="SAM" id="MobiDB-lite"/>
    </source>
</evidence>
<dbReference type="Gene3D" id="2.60.40.10">
    <property type="entry name" value="Immunoglobulins"/>
    <property type="match status" value="1"/>
</dbReference>
<dbReference type="SUPFAM" id="SSF52279">
    <property type="entry name" value="Beta-D-glucan exohydrolase, C-terminal domain"/>
    <property type="match status" value="1"/>
</dbReference>
<keyword evidence="6" id="KW-1185">Reference proteome</keyword>
<dbReference type="Proteomes" id="UP001157125">
    <property type="component" value="Unassembled WGS sequence"/>
</dbReference>
<keyword evidence="2" id="KW-0378">Hydrolase</keyword>
<reference evidence="6" key="1">
    <citation type="journal article" date="2019" name="Int. J. Syst. Evol. Microbiol.">
        <title>The Global Catalogue of Microorganisms (GCM) 10K type strain sequencing project: providing services to taxonomists for standard genome sequencing and annotation.</title>
        <authorList>
            <consortium name="The Broad Institute Genomics Platform"/>
            <consortium name="The Broad Institute Genome Sequencing Center for Infectious Disease"/>
            <person name="Wu L."/>
            <person name="Ma J."/>
        </authorList>
    </citation>
    <scope>NUCLEOTIDE SEQUENCE [LARGE SCALE GENOMIC DNA]</scope>
    <source>
        <strain evidence="6">NBRC 112299</strain>
    </source>
</reference>
<proteinExistence type="inferred from homology"/>
<dbReference type="InterPro" id="IPR036881">
    <property type="entry name" value="Glyco_hydro_3_C_sf"/>
</dbReference>
<gene>
    <name evidence="5" type="ORF">GCM10025876_15280</name>
</gene>
<dbReference type="PANTHER" id="PTHR42715">
    <property type="entry name" value="BETA-GLUCOSIDASE"/>
    <property type="match status" value="1"/>
</dbReference>
<evidence type="ECO:0000259" key="4">
    <source>
        <dbReference type="SMART" id="SM01217"/>
    </source>
</evidence>
<dbReference type="Pfam" id="PF01915">
    <property type="entry name" value="Glyco_hydro_3_C"/>
    <property type="match status" value="1"/>
</dbReference>
<dbReference type="Pfam" id="PF14310">
    <property type="entry name" value="Fn3-like"/>
    <property type="match status" value="1"/>
</dbReference>
<sequence>MVGLPLSYESEGYDRDHLQIPPAHTRLIQALTARHARVVVVNVGGAPVEMPWADAPNAILQAYLGGQAGGGAITDILVGDVEPGGRLAESFPVSVTDLASHANFASHPTQVQYRETQYVGYRFHDTFRVPARFPFGHGLSYTSFEVGAAKITGRGHDRKVTVPVTNTGARAGSTVIQVYVHDVASTLHRPEQELRGFAKLELEPGQTADAVVALGERAWAVWDTASHGWVVEAGEFEVRVGLSSTDIRARATVRLTTGGEVTARVNPASAIATDTEFATLLGRPLPAPRPLFPFHYDSTIADLSQTAGGRVLEKVLIGQVMKAMGGDENDTAETRQMMEAFMRHMPLRALAMSSEGKVSFANLDRLLKAPQRDGGKGPSQISMTTTRAP</sequence>
<dbReference type="EMBL" id="BSUN01000001">
    <property type="protein sequence ID" value="GMA35324.1"/>
    <property type="molecule type" value="Genomic_DNA"/>
</dbReference>
<dbReference type="SMART" id="SM01217">
    <property type="entry name" value="Fn3_like"/>
    <property type="match status" value="1"/>
</dbReference>
<evidence type="ECO:0000256" key="1">
    <source>
        <dbReference type="ARBA" id="ARBA00005336"/>
    </source>
</evidence>
<dbReference type="PANTHER" id="PTHR42715:SF10">
    <property type="entry name" value="BETA-GLUCOSIDASE"/>
    <property type="match status" value="1"/>
</dbReference>
<dbReference type="InterPro" id="IPR026891">
    <property type="entry name" value="Fn3-like"/>
</dbReference>
<comment type="caution">
    <text evidence="5">The sequence shown here is derived from an EMBL/GenBank/DDBJ whole genome shotgun (WGS) entry which is preliminary data.</text>
</comment>
<feature type="domain" description="Fibronectin type III-like" evidence="4">
    <location>
        <begin position="174"/>
        <end position="244"/>
    </location>
</feature>
<dbReference type="InterPro" id="IPR050288">
    <property type="entry name" value="Cellulose_deg_GH3"/>
</dbReference>
<protein>
    <recommendedName>
        <fullName evidence="4">Fibronectin type III-like domain-containing protein</fullName>
    </recommendedName>
</protein>
<comment type="similarity">
    <text evidence="1">Belongs to the glycosyl hydrolase 3 family.</text>
</comment>
<accession>A0ABQ6IF16</accession>
<organism evidence="5 6">
    <name type="scientific">Demequina litorisediminis</name>
    <dbReference type="NCBI Taxonomy" id="1849022"/>
    <lineage>
        <taxon>Bacteria</taxon>
        <taxon>Bacillati</taxon>
        <taxon>Actinomycetota</taxon>
        <taxon>Actinomycetes</taxon>
        <taxon>Micrococcales</taxon>
        <taxon>Demequinaceae</taxon>
        <taxon>Demequina</taxon>
    </lineage>
</organism>